<keyword evidence="1 4" id="KW-0808">Transferase</keyword>
<evidence type="ECO:0000259" key="3">
    <source>
        <dbReference type="PROSITE" id="PS50206"/>
    </source>
</evidence>
<dbReference type="GO" id="GO:0004792">
    <property type="term" value="F:thiosulfate-cyanide sulfurtransferase activity"/>
    <property type="evidence" value="ECO:0007669"/>
    <property type="project" value="InterPro"/>
</dbReference>
<dbReference type="PROSITE" id="PS50206">
    <property type="entry name" value="RHODANESE_3"/>
    <property type="match status" value="2"/>
</dbReference>
<protein>
    <submittedName>
        <fullName evidence="4">Thiosulfate/3-mercaptopyruvate sulfurtransferase</fullName>
    </submittedName>
</protein>
<dbReference type="STRING" id="675864.SAMN04489747_3258"/>
<dbReference type="PROSITE" id="PS00380">
    <property type="entry name" value="RHODANESE_1"/>
    <property type="match status" value="1"/>
</dbReference>
<keyword evidence="2" id="KW-0677">Repeat</keyword>
<dbReference type="SMART" id="SM00450">
    <property type="entry name" value="RHOD"/>
    <property type="match status" value="2"/>
</dbReference>
<name>A0A1G7CFT7_9ACTN</name>
<dbReference type="PANTHER" id="PTHR11364:SF27">
    <property type="entry name" value="SULFURTRANSFERASE"/>
    <property type="match status" value="1"/>
</dbReference>
<dbReference type="Pfam" id="PF00581">
    <property type="entry name" value="Rhodanese"/>
    <property type="match status" value="2"/>
</dbReference>
<accession>A0A1G7CFT7</accession>
<dbReference type="Proteomes" id="UP000198546">
    <property type="component" value="Chromosome i"/>
</dbReference>
<dbReference type="EMBL" id="LT629688">
    <property type="protein sequence ID" value="SDE38208.1"/>
    <property type="molecule type" value="Genomic_DNA"/>
</dbReference>
<dbReference type="RefSeq" id="WP_197679081.1">
    <property type="nucleotide sequence ID" value="NZ_LT629688.1"/>
</dbReference>
<dbReference type="InterPro" id="IPR036873">
    <property type="entry name" value="Rhodanese-like_dom_sf"/>
</dbReference>
<dbReference type="AlphaFoldDB" id="A0A1G7CFT7"/>
<dbReference type="InterPro" id="IPR001307">
    <property type="entry name" value="Thiosulphate_STrfase_CS"/>
</dbReference>
<keyword evidence="4" id="KW-0670">Pyruvate</keyword>
<dbReference type="InterPro" id="IPR001763">
    <property type="entry name" value="Rhodanese-like_dom"/>
</dbReference>
<evidence type="ECO:0000313" key="5">
    <source>
        <dbReference type="Proteomes" id="UP000198546"/>
    </source>
</evidence>
<keyword evidence="5" id="KW-1185">Reference proteome</keyword>
<proteinExistence type="predicted"/>
<dbReference type="InterPro" id="IPR045078">
    <property type="entry name" value="TST/MPST-like"/>
</dbReference>
<organism evidence="4 5">
    <name type="scientific">Auraticoccus monumenti</name>
    <dbReference type="NCBI Taxonomy" id="675864"/>
    <lineage>
        <taxon>Bacteria</taxon>
        <taxon>Bacillati</taxon>
        <taxon>Actinomycetota</taxon>
        <taxon>Actinomycetes</taxon>
        <taxon>Propionibacteriales</taxon>
        <taxon>Propionibacteriaceae</taxon>
        <taxon>Auraticoccus</taxon>
    </lineage>
</organism>
<reference evidence="4 5" key="1">
    <citation type="submission" date="2016-10" db="EMBL/GenBank/DDBJ databases">
        <authorList>
            <person name="de Groot N.N."/>
        </authorList>
    </citation>
    <scope>NUCLEOTIDE SEQUENCE [LARGE SCALE GENOMIC DNA]</scope>
    <source>
        <strain evidence="4 5">MON 2.2</strain>
    </source>
</reference>
<evidence type="ECO:0000256" key="2">
    <source>
        <dbReference type="ARBA" id="ARBA00022737"/>
    </source>
</evidence>
<dbReference type="CDD" id="cd01449">
    <property type="entry name" value="TST_Repeat_2"/>
    <property type="match status" value="1"/>
</dbReference>
<evidence type="ECO:0000313" key="4">
    <source>
        <dbReference type="EMBL" id="SDE38208.1"/>
    </source>
</evidence>
<feature type="domain" description="Rhodanese" evidence="3">
    <location>
        <begin position="171"/>
        <end position="279"/>
    </location>
</feature>
<evidence type="ECO:0000256" key="1">
    <source>
        <dbReference type="ARBA" id="ARBA00022679"/>
    </source>
</evidence>
<dbReference type="CDD" id="cd01448">
    <property type="entry name" value="TST_Repeat_1"/>
    <property type="match status" value="1"/>
</dbReference>
<feature type="domain" description="Rhodanese" evidence="3">
    <location>
        <begin position="20"/>
        <end position="141"/>
    </location>
</feature>
<dbReference type="SUPFAM" id="SSF52821">
    <property type="entry name" value="Rhodanese/Cell cycle control phosphatase"/>
    <property type="match status" value="2"/>
</dbReference>
<dbReference type="PANTHER" id="PTHR11364">
    <property type="entry name" value="THIOSULFATE SULFERTANSFERASE"/>
    <property type="match status" value="1"/>
</dbReference>
<sequence length="282" mass="29387">MSRRWMITVTELVEQLDQPGADRPLVLDARYDLMGPDGAGAFAEGHVPGARWVDVEDGLSATGERARGGGGRHPLPRPEVFEQAVRRVGLDRGRPVVAMDGGHLLGAARLWWLLRDAGHDAVRVLDGGFAAWRDAGLPVETGPGTPPAPGDFVAGPPRLPVVDAEGVAGALAGGVQVVDVRAAPRYRGEQEPIDPVAGHVPGAVNLPSSRLLGEDGRLLPAGPLHEVVADVAPGAVLYCGSGLTASQAVLALAETGREDGVLYAGSWSDWISDPTRPVARGH</sequence>
<dbReference type="Gene3D" id="3.40.250.10">
    <property type="entry name" value="Rhodanese-like domain"/>
    <property type="match status" value="2"/>
</dbReference>
<gene>
    <name evidence="4" type="ORF">SAMN04489747_3258</name>
</gene>